<dbReference type="RefSeq" id="WP_100787354.1">
    <property type="nucleotide sequence ID" value="NZ_NPDU01000024.1"/>
</dbReference>
<organism evidence="1 4">
    <name type="scientific">Leptospira adleri</name>
    <dbReference type="NCBI Taxonomy" id="2023186"/>
    <lineage>
        <taxon>Bacteria</taxon>
        <taxon>Pseudomonadati</taxon>
        <taxon>Spirochaetota</taxon>
        <taxon>Spirochaetia</taxon>
        <taxon>Leptospirales</taxon>
        <taxon>Leptospiraceae</taxon>
        <taxon>Leptospira</taxon>
    </lineage>
</organism>
<name>A0A2M9YJ41_9LEPT</name>
<gene>
    <name evidence="2" type="ORF">CH376_11075</name>
    <name evidence="1" type="ORF">CH380_19095</name>
</gene>
<dbReference type="AlphaFoldDB" id="A0A2M9YJ41"/>
<dbReference type="Proteomes" id="UP000232188">
    <property type="component" value="Unassembled WGS sequence"/>
</dbReference>
<sequence>MGREFLKTGGNTFKVEIGPSTFNPNPPDDLIQRQGEPVIWLRYFPNPDTNSQQLMALPGKNGTIYRIDQTFRVPLEDLQNQQFDGNDLYTRYGPILKIRRLYVVRAEEEGGNLDLEIEEFEGNRIRIVPNREFESYMLVRCDYEISVIDKEEIISVVQKFEGGVVNLELFPHKLVTNVKEIWRKRPTEDKFSKLSDFKHDLVNIFLKDVSSIGSVYEVKFDSFSPIKIGYRMIEAKDRRLGKSGIDLQIGDLDVVVGSTTNFAKDDLIILLNSLMTEKEICKRNEEGLYPIKYTPVREIYAIHSQDKEYTNYSIEKFRFLRLNEKTLPNQISIVYGYNPKFKILPSTKLSALADKVQPREWVARLEPALLDLSEIITVISR</sequence>
<keyword evidence="3" id="KW-1185">Reference proteome</keyword>
<accession>A0A2M9YJ41</accession>
<evidence type="ECO:0000313" key="2">
    <source>
        <dbReference type="EMBL" id="PJZ61933.1"/>
    </source>
</evidence>
<protein>
    <submittedName>
        <fullName evidence="1">Uncharacterized protein</fullName>
    </submittedName>
</protein>
<dbReference type="Proteomes" id="UP000232149">
    <property type="component" value="Unassembled WGS sequence"/>
</dbReference>
<reference evidence="3 4" key="1">
    <citation type="submission" date="2017-07" db="EMBL/GenBank/DDBJ databases">
        <title>Leptospira spp. isolated from tropical soils.</title>
        <authorList>
            <person name="Thibeaux R."/>
            <person name="Iraola G."/>
            <person name="Ferres I."/>
            <person name="Bierque E."/>
            <person name="Girault D."/>
            <person name="Soupe-Gilbert M.-E."/>
            <person name="Picardeau M."/>
            <person name="Goarant C."/>
        </authorList>
    </citation>
    <scope>NUCLEOTIDE SEQUENCE [LARGE SCALE GENOMIC DNA]</scope>
    <source>
        <strain evidence="1 4">FH2-B-C1</strain>
        <strain evidence="2 3">FH2-B-D1</strain>
    </source>
</reference>
<proteinExistence type="predicted"/>
<dbReference type="EMBL" id="NPDU01000024">
    <property type="protein sequence ID" value="PJZ61933.1"/>
    <property type="molecule type" value="Genomic_DNA"/>
</dbReference>
<evidence type="ECO:0000313" key="4">
    <source>
        <dbReference type="Proteomes" id="UP000232188"/>
    </source>
</evidence>
<dbReference type="EMBL" id="NPDV01000022">
    <property type="protein sequence ID" value="PJZ51559.1"/>
    <property type="molecule type" value="Genomic_DNA"/>
</dbReference>
<evidence type="ECO:0000313" key="3">
    <source>
        <dbReference type="Proteomes" id="UP000232149"/>
    </source>
</evidence>
<evidence type="ECO:0000313" key="1">
    <source>
        <dbReference type="EMBL" id="PJZ51559.1"/>
    </source>
</evidence>
<comment type="caution">
    <text evidence="1">The sequence shown here is derived from an EMBL/GenBank/DDBJ whole genome shotgun (WGS) entry which is preliminary data.</text>
</comment>